<dbReference type="Gene3D" id="4.10.1000.10">
    <property type="entry name" value="Zinc finger, CCCH-type"/>
    <property type="match status" value="1"/>
</dbReference>
<dbReference type="GO" id="GO:0045892">
    <property type="term" value="P:negative regulation of DNA-templated transcription"/>
    <property type="evidence" value="ECO:0007669"/>
    <property type="project" value="InterPro"/>
</dbReference>
<feature type="compositionally biased region" description="Polar residues" evidence="7">
    <location>
        <begin position="292"/>
        <end position="317"/>
    </location>
</feature>
<evidence type="ECO:0000313" key="9">
    <source>
        <dbReference type="EMBL" id="KAF3687165.1"/>
    </source>
</evidence>
<organism evidence="9 10">
    <name type="scientific">Channa argus</name>
    <name type="common">Northern snakehead</name>
    <name type="synonym">Ophicephalus argus</name>
    <dbReference type="NCBI Taxonomy" id="215402"/>
    <lineage>
        <taxon>Eukaryota</taxon>
        <taxon>Metazoa</taxon>
        <taxon>Chordata</taxon>
        <taxon>Craniata</taxon>
        <taxon>Vertebrata</taxon>
        <taxon>Euteleostomi</taxon>
        <taxon>Actinopterygii</taxon>
        <taxon>Neopterygii</taxon>
        <taxon>Teleostei</taxon>
        <taxon>Neoteleostei</taxon>
        <taxon>Acanthomorphata</taxon>
        <taxon>Anabantaria</taxon>
        <taxon>Anabantiformes</taxon>
        <taxon>Channoidei</taxon>
        <taxon>Channidae</taxon>
        <taxon>Channa</taxon>
    </lineage>
</organism>
<feature type="zinc finger region" description="C3H1-type" evidence="6">
    <location>
        <begin position="189"/>
        <end position="216"/>
    </location>
</feature>
<feature type="region of interest" description="Disordered" evidence="7">
    <location>
        <begin position="292"/>
        <end position="324"/>
    </location>
</feature>
<reference evidence="9 10" key="1">
    <citation type="submission" date="2019-02" db="EMBL/GenBank/DDBJ databases">
        <title>Opniocepnalus argus genome.</title>
        <authorList>
            <person name="Zhou C."/>
            <person name="Xiao S."/>
        </authorList>
    </citation>
    <scope>NUCLEOTIDE SEQUENCE [LARGE SCALE GENOMIC DNA]</scope>
    <source>
        <strain evidence="9">OARG1902GOOAL</strain>
        <tissue evidence="9">Muscle</tissue>
    </source>
</reference>
<dbReference type="GO" id="GO:0003723">
    <property type="term" value="F:RNA binding"/>
    <property type="evidence" value="ECO:0007669"/>
    <property type="project" value="InterPro"/>
</dbReference>
<feature type="region of interest" description="Disordered" evidence="7">
    <location>
        <begin position="1012"/>
        <end position="1032"/>
    </location>
</feature>
<dbReference type="AlphaFoldDB" id="A0A6G1PA78"/>
<feature type="compositionally biased region" description="Polar residues" evidence="7">
    <location>
        <begin position="708"/>
        <end position="727"/>
    </location>
</feature>
<feature type="compositionally biased region" description="Polar residues" evidence="7">
    <location>
        <begin position="659"/>
        <end position="670"/>
    </location>
</feature>
<keyword evidence="5 6" id="KW-0862">Zinc</keyword>
<evidence type="ECO:0000256" key="2">
    <source>
        <dbReference type="ARBA" id="ARBA00022723"/>
    </source>
</evidence>
<reference evidence="10" key="2">
    <citation type="submission" date="2019-02" db="EMBL/GenBank/DDBJ databases">
        <title>Opniocepnalus argus Var Kimnra genome.</title>
        <authorList>
            <person name="Zhou C."/>
            <person name="Xiao S."/>
        </authorList>
    </citation>
    <scope>NUCLEOTIDE SEQUENCE [LARGE SCALE GENOMIC DNA]</scope>
</reference>
<accession>A0A6G1PA78</accession>
<dbReference type="EMBL" id="CM015714">
    <property type="protein sequence ID" value="KAF3687165.1"/>
    <property type="molecule type" value="Genomic_DNA"/>
</dbReference>
<dbReference type="Pfam" id="PF14608">
    <property type="entry name" value="zf-CCCH_2"/>
    <property type="match status" value="1"/>
</dbReference>
<keyword evidence="10" id="KW-1185">Reference proteome</keyword>
<evidence type="ECO:0000256" key="3">
    <source>
        <dbReference type="ARBA" id="ARBA00022737"/>
    </source>
</evidence>
<dbReference type="PROSITE" id="PS50103">
    <property type="entry name" value="ZF_C3H1"/>
    <property type="match status" value="3"/>
</dbReference>
<dbReference type="SUPFAM" id="SSF90229">
    <property type="entry name" value="CCCH zinc finger"/>
    <property type="match status" value="2"/>
</dbReference>
<feature type="region of interest" description="Disordered" evidence="7">
    <location>
        <begin position="25"/>
        <end position="54"/>
    </location>
</feature>
<feature type="compositionally biased region" description="Basic and acidic residues" evidence="7">
    <location>
        <begin position="929"/>
        <end position="946"/>
    </location>
</feature>
<feature type="region of interest" description="Disordered" evidence="7">
    <location>
        <begin position="587"/>
        <end position="612"/>
    </location>
</feature>
<dbReference type="PANTHER" id="PTHR13119">
    <property type="entry name" value="ZINC FINGER CCCH DOMAIN-CONTAINING PROTEI"/>
    <property type="match status" value="1"/>
</dbReference>
<dbReference type="InterPro" id="IPR045124">
    <property type="entry name" value="Su(sable)-like"/>
</dbReference>
<evidence type="ECO:0000259" key="8">
    <source>
        <dbReference type="PROSITE" id="PS50103"/>
    </source>
</evidence>
<keyword evidence="2 6" id="KW-0479">Metal-binding</keyword>
<evidence type="ECO:0000256" key="1">
    <source>
        <dbReference type="ARBA" id="ARBA00022553"/>
    </source>
</evidence>
<feature type="compositionally biased region" description="Polar residues" evidence="7">
    <location>
        <begin position="589"/>
        <end position="602"/>
    </location>
</feature>
<feature type="region of interest" description="Disordered" evidence="7">
    <location>
        <begin position="344"/>
        <end position="373"/>
    </location>
</feature>
<feature type="region of interest" description="Disordered" evidence="7">
    <location>
        <begin position="912"/>
        <end position="982"/>
    </location>
</feature>
<dbReference type="GO" id="GO:0008270">
    <property type="term" value="F:zinc ion binding"/>
    <property type="evidence" value="ECO:0007669"/>
    <property type="project" value="UniProtKB-KW"/>
</dbReference>
<dbReference type="InterPro" id="IPR054361">
    <property type="entry name" value="Znf-CCCH_ZC3H4/6/8"/>
</dbReference>
<proteinExistence type="predicted"/>
<dbReference type="SMART" id="SM00356">
    <property type="entry name" value="ZnF_C3H1"/>
    <property type="match status" value="3"/>
</dbReference>
<keyword evidence="4 6" id="KW-0863">Zinc-finger</keyword>
<feature type="region of interest" description="Disordered" evidence="7">
    <location>
        <begin position="708"/>
        <end position="731"/>
    </location>
</feature>
<dbReference type="InterPro" id="IPR000571">
    <property type="entry name" value="Znf_CCCH"/>
</dbReference>
<feature type="domain" description="C3H1-type" evidence="8">
    <location>
        <begin position="189"/>
        <end position="216"/>
    </location>
</feature>
<evidence type="ECO:0000256" key="5">
    <source>
        <dbReference type="ARBA" id="ARBA00022833"/>
    </source>
</evidence>
<feature type="compositionally biased region" description="Low complexity" evidence="7">
    <location>
        <begin position="878"/>
        <end position="892"/>
    </location>
</feature>
<name>A0A6G1PA78_CHAAH</name>
<feature type="zinc finger region" description="C3H1-type" evidence="6">
    <location>
        <begin position="219"/>
        <end position="246"/>
    </location>
</feature>
<evidence type="ECO:0000256" key="4">
    <source>
        <dbReference type="ARBA" id="ARBA00022771"/>
    </source>
</evidence>
<gene>
    <name evidence="9" type="ORF">EXN66_Car002837</name>
</gene>
<dbReference type="PANTHER" id="PTHR13119:SF23">
    <property type="entry name" value="ZINC FINGER CCCH DOMAIN-CONTAINING PROTEIN 4"/>
    <property type="match status" value="1"/>
</dbReference>
<feature type="compositionally biased region" description="Polar residues" evidence="7">
    <location>
        <begin position="497"/>
        <end position="509"/>
    </location>
</feature>
<dbReference type="GO" id="GO:0005634">
    <property type="term" value="C:nucleus"/>
    <property type="evidence" value="ECO:0007669"/>
    <property type="project" value="TreeGrafter"/>
</dbReference>
<dbReference type="InterPro" id="IPR036855">
    <property type="entry name" value="Znf_CCCH_sf"/>
</dbReference>
<sequence length="1032" mass="114825">MAFANLFTRLSAVEEDVKNPAQTASALRNGCDNGKRCNPRKRKPQGEQTGSFKKKQCYQARMGTYNAASFEWNNQYMQNTGSVHASCSFTKELTNYQSNKAGYKKTHHQGPNCTAKNNHNVNKPQHQTKKMERQKNQHQMKNRWKQTNHTRQARIGRGNRKYEDGKREAQVKRERFMTQEFKDQNALMRDGQLLCRHFLWGRCIKGDECQLKHIQSCNDLIKEVCKFYIQGFCTRGESCPYMHKSFPCKFFHSKGKCSQDPDCRFSHEPLNEVTNQLLEEAIKRERELNELQNKTAQESSGQQVTKDESVTASNQTPDLLIPPLRPRFYNSEETIAEQKALLCPAEEQSSDSKEAVPPQPPPQHLPSAESNNQEPVCYSVEAVLGRPLFKPFPNFCTTPKSQESTFLSVEKSPESTPDSVPYSVDAVLRSCKSAKSSTFGSTPTCPAPQTISYNPKSDCAEITDPLLGPDPQNEKVLCSVSCRTEETNAQARLFKSLPSNKTSPNSTLQCRDLGKQGEMPESQKPAQTISREVKLELLHSPAGSEKSFKSKGIVKTSSHLPTDTTWCVNCKSEGCNCKSLRCSPKYPTQPKSHVSGLTSNPEASVKTLSPPGFTEFKGKAALSAEPITRSAKTPDSVHFQQLPEIHRPSEETESELGPGTQQQASDETKAANCSSNMATCRDLSGECNKTPKRLFQSLFTSPITDSLKPTTNSVTTPASCQTSVPTRQSEHCSNDTHVRTAVEPYKTSTRAFFNLFASPLSAALLAQPDYIRTTSCSQGPDESIAYTSNLSDSNQRASKLETSLSCKIKSRDKPTCHLSSYSKLSTNHKDVNADSLSETVEQPKKQQVNPICSLVSDSLSTSSSPAPCANHPDRFTNQSQQQQPSMLSQKSSAAAATTNSVLKTLFLHLSPYQQDGEQQDSLQINLPSEGERDDSRMGSVVKEKRKSEKKGRGKKELETQDSLKQSHEKTPVPSTEQQKSFQNTRLSLEATNGSTLCSPTRTEPQLRNFGTHNSPFKAVMPPMQHHPQLRLK</sequence>
<feature type="region of interest" description="Disordered" evidence="7">
    <location>
        <begin position="647"/>
        <end position="670"/>
    </location>
</feature>
<keyword evidence="3" id="KW-0677">Repeat</keyword>
<feature type="region of interest" description="Disordered" evidence="7">
    <location>
        <begin position="102"/>
        <end position="123"/>
    </location>
</feature>
<dbReference type="Proteomes" id="UP000503349">
    <property type="component" value="Chromosome 3"/>
</dbReference>
<evidence type="ECO:0000313" key="10">
    <source>
        <dbReference type="Proteomes" id="UP000503349"/>
    </source>
</evidence>
<feature type="compositionally biased region" description="Polar residues" evidence="7">
    <location>
        <begin position="972"/>
        <end position="982"/>
    </location>
</feature>
<feature type="region of interest" description="Disordered" evidence="7">
    <location>
        <begin position="497"/>
        <end position="527"/>
    </location>
</feature>
<protein>
    <submittedName>
        <fullName evidence="9">Zinc finger CCCH domain-containing protein 6</fullName>
    </submittedName>
</protein>
<feature type="zinc finger region" description="C3H1-type" evidence="6">
    <location>
        <begin position="247"/>
        <end position="270"/>
    </location>
</feature>
<feature type="compositionally biased region" description="Polar residues" evidence="7">
    <location>
        <begin position="109"/>
        <end position="123"/>
    </location>
</feature>
<evidence type="ECO:0000256" key="6">
    <source>
        <dbReference type="PROSITE-ProRule" id="PRU00723"/>
    </source>
</evidence>
<feature type="domain" description="C3H1-type" evidence="8">
    <location>
        <begin position="219"/>
        <end position="246"/>
    </location>
</feature>
<dbReference type="Pfam" id="PF00642">
    <property type="entry name" value="zf-CCCH"/>
    <property type="match status" value="1"/>
</dbReference>
<keyword evidence="1" id="KW-0597">Phosphoprotein</keyword>
<feature type="compositionally biased region" description="Polar residues" evidence="7">
    <location>
        <begin position="912"/>
        <end position="926"/>
    </location>
</feature>
<dbReference type="Pfam" id="PF22623">
    <property type="entry name" value="zf-CCCH_9"/>
    <property type="match status" value="1"/>
</dbReference>
<feature type="region of interest" description="Disordered" evidence="7">
    <location>
        <begin position="856"/>
        <end position="893"/>
    </location>
</feature>
<evidence type="ECO:0000256" key="7">
    <source>
        <dbReference type="SAM" id="MobiDB-lite"/>
    </source>
</evidence>
<feature type="domain" description="C3H1-type" evidence="8">
    <location>
        <begin position="247"/>
        <end position="270"/>
    </location>
</feature>